<accession>A0ABR2G806</accession>
<comment type="caution">
    <text evidence="1">The sequence shown here is derived from an EMBL/GenBank/DDBJ whole genome shotgun (WGS) entry which is preliminary data.</text>
</comment>
<keyword evidence="2" id="KW-1185">Reference proteome</keyword>
<protein>
    <submittedName>
        <fullName evidence="1">Uncharacterized protein</fullName>
    </submittedName>
</protein>
<dbReference type="Proteomes" id="UP001472677">
    <property type="component" value="Unassembled WGS sequence"/>
</dbReference>
<evidence type="ECO:0000313" key="1">
    <source>
        <dbReference type="EMBL" id="KAK8596414.1"/>
    </source>
</evidence>
<gene>
    <name evidence="1" type="ORF">V6N12_064905</name>
</gene>
<proteinExistence type="predicted"/>
<name>A0ABR2G806_9ROSI</name>
<evidence type="ECO:0000313" key="2">
    <source>
        <dbReference type="Proteomes" id="UP001472677"/>
    </source>
</evidence>
<sequence length="98" mass="11097">MELNCHAKEMEAWTLGKLELWYGSGYAIFQRSSESITPKTGAWHSVGAGLNHRQGFGCCTQMVQIRRGGLLGDDKGDAFLVVQLLKRPYDGYHHWTPW</sequence>
<reference evidence="1 2" key="1">
    <citation type="journal article" date="2024" name="G3 (Bethesda)">
        <title>Genome assembly of Hibiscus sabdariffa L. provides insights into metabolisms of medicinal natural products.</title>
        <authorList>
            <person name="Kim T."/>
        </authorList>
    </citation>
    <scope>NUCLEOTIDE SEQUENCE [LARGE SCALE GENOMIC DNA]</scope>
    <source>
        <strain evidence="1">TK-2024</strain>
        <tissue evidence="1">Old leaves</tissue>
    </source>
</reference>
<dbReference type="EMBL" id="JBBPBM010000002">
    <property type="protein sequence ID" value="KAK8596414.1"/>
    <property type="molecule type" value="Genomic_DNA"/>
</dbReference>
<organism evidence="1 2">
    <name type="scientific">Hibiscus sabdariffa</name>
    <name type="common">roselle</name>
    <dbReference type="NCBI Taxonomy" id="183260"/>
    <lineage>
        <taxon>Eukaryota</taxon>
        <taxon>Viridiplantae</taxon>
        <taxon>Streptophyta</taxon>
        <taxon>Embryophyta</taxon>
        <taxon>Tracheophyta</taxon>
        <taxon>Spermatophyta</taxon>
        <taxon>Magnoliopsida</taxon>
        <taxon>eudicotyledons</taxon>
        <taxon>Gunneridae</taxon>
        <taxon>Pentapetalae</taxon>
        <taxon>rosids</taxon>
        <taxon>malvids</taxon>
        <taxon>Malvales</taxon>
        <taxon>Malvaceae</taxon>
        <taxon>Malvoideae</taxon>
        <taxon>Hibiscus</taxon>
    </lineage>
</organism>